<dbReference type="Proteomes" id="UP000593998">
    <property type="component" value="Chromosome"/>
</dbReference>
<evidence type="ECO:0000313" key="2">
    <source>
        <dbReference type="Proteomes" id="UP000593998"/>
    </source>
</evidence>
<dbReference type="InterPro" id="IPR019587">
    <property type="entry name" value="Polyketide_cyclase/dehydratase"/>
</dbReference>
<name>A0A7L9J2H7_9MICO</name>
<gene>
    <name evidence="1" type="ORF">IGS73_03260</name>
</gene>
<dbReference type="SUPFAM" id="SSF55961">
    <property type="entry name" value="Bet v1-like"/>
    <property type="match status" value="1"/>
</dbReference>
<sequence length="146" mass="16107">MDETKVVTASTTIAAPPEAVFEEIADPARQLAWDGNDNLGASAPGQRVHAVGDVFMTTTTSGNDRYNHVVDFEEGRRIAWRPAAQGQAPFGHQWGWELSPTADGGTEVTHTYDWRELTDESRYERARNTTEANLRSSLDRLAALFG</sequence>
<proteinExistence type="predicted"/>
<dbReference type="AlphaFoldDB" id="A0A7L9J2H7"/>
<dbReference type="RefSeq" id="WP_192911497.1">
    <property type="nucleotide sequence ID" value="NZ_CP062789.1"/>
</dbReference>
<organism evidence="1 2">
    <name type="scientific">Janibacter indicus</name>
    <dbReference type="NCBI Taxonomy" id="857417"/>
    <lineage>
        <taxon>Bacteria</taxon>
        <taxon>Bacillati</taxon>
        <taxon>Actinomycetota</taxon>
        <taxon>Actinomycetes</taxon>
        <taxon>Micrococcales</taxon>
        <taxon>Intrasporangiaceae</taxon>
        <taxon>Janibacter</taxon>
    </lineage>
</organism>
<dbReference type="InterPro" id="IPR023393">
    <property type="entry name" value="START-like_dom_sf"/>
</dbReference>
<evidence type="ECO:0000313" key="1">
    <source>
        <dbReference type="EMBL" id="QOK23442.1"/>
    </source>
</evidence>
<accession>A0A7L9J2H7</accession>
<dbReference type="Pfam" id="PF10604">
    <property type="entry name" value="Polyketide_cyc2"/>
    <property type="match status" value="1"/>
</dbReference>
<dbReference type="Gene3D" id="3.30.530.20">
    <property type="match status" value="1"/>
</dbReference>
<reference evidence="1 2" key="1">
    <citation type="submission" date="2020-10" db="EMBL/GenBank/DDBJ databases">
        <title>Janibacter indicus TT2 genome sequence.</title>
        <authorList>
            <person name="Lee K."/>
            <person name="Ganzorig M."/>
        </authorList>
    </citation>
    <scope>NUCLEOTIDE SEQUENCE [LARGE SCALE GENOMIC DNA]</scope>
    <source>
        <strain evidence="1 2">TT2</strain>
    </source>
</reference>
<dbReference type="EMBL" id="CP062789">
    <property type="protein sequence ID" value="QOK23442.1"/>
    <property type="molecule type" value="Genomic_DNA"/>
</dbReference>
<protein>
    <submittedName>
        <fullName evidence="1">SRPBCC family protein</fullName>
    </submittedName>
</protein>